<dbReference type="Gene3D" id="6.10.340.10">
    <property type="match status" value="1"/>
</dbReference>
<feature type="domain" description="HAMP" evidence="7">
    <location>
        <begin position="319"/>
        <end position="371"/>
    </location>
</feature>
<keyword evidence="4 8" id="KW-0808">Transferase</keyword>
<evidence type="ECO:0000256" key="3">
    <source>
        <dbReference type="ARBA" id="ARBA00022553"/>
    </source>
</evidence>
<dbReference type="CDD" id="cd06225">
    <property type="entry name" value="HAMP"/>
    <property type="match status" value="1"/>
</dbReference>
<comment type="caution">
    <text evidence="8">The sequence shown here is derived from an EMBL/GenBank/DDBJ whole genome shotgun (WGS) entry which is preliminary data.</text>
</comment>
<comment type="subcellular location">
    <subcellularLocation>
        <location evidence="1">Cell membrane</location>
        <topology evidence="1">Multi-pass membrane protein</topology>
    </subcellularLocation>
</comment>
<gene>
    <name evidence="8" type="ORF">ACFPYJ_19405</name>
</gene>
<dbReference type="RefSeq" id="WP_379189842.1">
    <property type="nucleotide sequence ID" value="NZ_JBHSOW010000070.1"/>
</dbReference>
<dbReference type="EC" id="2.7.13.3" evidence="8"/>
<evidence type="ECO:0000256" key="4">
    <source>
        <dbReference type="ARBA" id="ARBA00022679"/>
    </source>
</evidence>
<keyword evidence="8" id="KW-0418">Kinase</keyword>
<dbReference type="Proteomes" id="UP001596047">
    <property type="component" value="Unassembled WGS sequence"/>
</dbReference>
<dbReference type="PANTHER" id="PTHR34220:SF7">
    <property type="entry name" value="SENSOR HISTIDINE KINASE YPDA"/>
    <property type="match status" value="1"/>
</dbReference>
<dbReference type="GO" id="GO:0004673">
    <property type="term" value="F:protein histidine kinase activity"/>
    <property type="evidence" value="ECO:0007669"/>
    <property type="project" value="UniProtKB-EC"/>
</dbReference>
<dbReference type="Gene3D" id="3.30.565.10">
    <property type="entry name" value="Histidine kinase-like ATPase, C-terminal domain"/>
    <property type="match status" value="1"/>
</dbReference>
<keyword evidence="5 6" id="KW-0472">Membrane</keyword>
<evidence type="ECO:0000259" key="7">
    <source>
        <dbReference type="PROSITE" id="PS50885"/>
    </source>
</evidence>
<evidence type="ECO:0000313" key="9">
    <source>
        <dbReference type="Proteomes" id="UP001596047"/>
    </source>
</evidence>
<dbReference type="EMBL" id="JBHSOW010000070">
    <property type="protein sequence ID" value="MFC5651233.1"/>
    <property type="molecule type" value="Genomic_DNA"/>
</dbReference>
<dbReference type="InterPro" id="IPR050640">
    <property type="entry name" value="Bact_2-comp_sensor_kinase"/>
</dbReference>
<organism evidence="8 9">
    <name type="scientific">Paenibacillus solisilvae</name>
    <dbReference type="NCBI Taxonomy" id="2486751"/>
    <lineage>
        <taxon>Bacteria</taxon>
        <taxon>Bacillati</taxon>
        <taxon>Bacillota</taxon>
        <taxon>Bacilli</taxon>
        <taxon>Bacillales</taxon>
        <taxon>Paenibacillaceae</taxon>
        <taxon>Paenibacillus</taxon>
    </lineage>
</organism>
<accession>A0ABW0W0L6</accession>
<dbReference type="PROSITE" id="PS50885">
    <property type="entry name" value="HAMP"/>
    <property type="match status" value="1"/>
</dbReference>
<evidence type="ECO:0000256" key="1">
    <source>
        <dbReference type="ARBA" id="ARBA00004651"/>
    </source>
</evidence>
<dbReference type="Pfam" id="PF06580">
    <property type="entry name" value="His_kinase"/>
    <property type="match status" value="1"/>
</dbReference>
<keyword evidence="6" id="KW-1133">Transmembrane helix</keyword>
<feature type="transmembrane region" description="Helical" evidence="6">
    <location>
        <begin position="297"/>
        <end position="321"/>
    </location>
</feature>
<dbReference type="Pfam" id="PF00672">
    <property type="entry name" value="HAMP"/>
    <property type="match status" value="1"/>
</dbReference>
<dbReference type="PANTHER" id="PTHR34220">
    <property type="entry name" value="SENSOR HISTIDINE KINASE YPDA"/>
    <property type="match status" value="1"/>
</dbReference>
<evidence type="ECO:0000256" key="2">
    <source>
        <dbReference type="ARBA" id="ARBA00022475"/>
    </source>
</evidence>
<reference evidence="9" key="1">
    <citation type="journal article" date="2019" name="Int. J. Syst. Evol. Microbiol.">
        <title>The Global Catalogue of Microorganisms (GCM) 10K type strain sequencing project: providing services to taxonomists for standard genome sequencing and annotation.</title>
        <authorList>
            <consortium name="The Broad Institute Genomics Platform"/>
            <consortium name="The Broad Institute Genome Sequencing Center for Infectious Disease"/>
            <person name="Wu L."/>
            <person name="Ma J."/>
        </authorList>
    </citation>
    <scope>NUCLEOTIDE SEQUENCE [LARGE SCALE GENOMIC DNA]</scope>
    <source>
        <strain evidence="9">CGMCC 1.3240</strain>
    </source>
</reference>
<dbReference type="InterPro" id="IPR003660">
    <property type="entry name" value="HAMP_dom"/>
</dbReference>
<keyword evidence="9" id="KW-1185">Reference proteome</keyword>
<dbReference type="InterPro" id="IPR036890">
    <property type="entry name" value="HATPase_C_sf"/>
</dbReference>
<protein>
    <submittedName>
        <fullName evidence="8">Sensor histidine kinase</fullName>
        <ecNumber evidence="8">2.7.13.3</ecNumber>
    </submittedName>
</protein>
<keyword evidence="2" id="KW-1003">Cell membrane</keyword>
<proteinExistence type="predicted"/>
<sequence length="599" mass="68812">MLIKMLRVGFHWPNSIFFRLLLVLILVFALAYAVGFAVYNWGVETVRAEISDSMKSQVINYRENLEKEIDRIQTLQYETLNDESLYLLATIPGSMNKYERAQSILRLKQHLNAVKNSSAMIVDVIAYIPRSNFKVSSENVYDRLNERDIWAIGQIGKTASSLFVRDGDSYIMTARFPTPNTGARSNPLYVLNIKIDKRSLEQALKPVMDSDNNGSGGFLIGDGGIYAEFHAQGEALSDSLAESVSRIPGGRDSGSASLLLKGNRYMVFYSVSRKLNLTAVKYVPESNVFHKLKGYVYWFWMFTVVFSALILIVGISIYRIIHRPLLELVRSFRKVEYGQFDIQIEHRRNDEFKYLYSRFNTMVTNLRTLIDQVYRQKILAQRAELKHLQSQISPHFLYNSFFILHNMVNAEDYENVSVFTKQLGSYLEYITRCADDEVPLIKDIEHARIYCLIQARRFRNRIRVEFAELPSSFREPRVPRLIVQPLIENVFAHGLRNKLKDGVIRISFRTCGRMRYITIEDNGEEMTHEEAARLNALFADNWNEEQETTGLLNVHRRLLLKFGKNSGIAVSIGELGGLKVTAALETDKEEEDAPANDRG</sequence>
<dbReference type="SUPFAM" id="SSF55874">
    <property type="entry name" value="ATPase domain of HSP90 chaperone/DNA topoisomerase II/histidine kinase"/>
    <property type="match status" value="1"/>
</dbReference>
<evidence type="ECO:0000256" key="5">
    <source>
        <dbReference type="ARBA" id="ARBA00023136"/>
    </source>
</evidence>
<keyword evidence="6" id="KW-0812">Transmembrane</keyword>
<dbReference type="InterPro" id="IPR010559">
    <property type="entry name" value="Sig_transdc_His_kin_internal"/>
</dbReference>
<dbReference type="SMART" id="SM00304">
    <property type="entry name" value="HAMP"/>
    <property type="match status" value="1"/>
</dbReference>
<evidence type="ECO:0000313" key="8">
    <source>
        <dbReference type="EMBL" id="MFC5651233.1"/>
    </source>
</evidence>
<evidence type="ECO:0000256" key="6">
    <source>
        <dbReference type="SAM" id="Phobius"/>
    </source>
</evidence>
<dbReference type="SUPFAM" id="SSF158472">
    <property type="entry name" value="HAMP domain-like"/>
    <property type="match status" value="1"/>
</dbReference>
<keyword evidence="3" id="KW-0597">Phosphoprotein</keyword>
<name>A0ABW0W0L6_9BACL</name>